<dbReference type="Proteomes" id="UP000825935">
    <property type="component" value="Chromosome 22"/>
</dbReference>
<dbReference type="EMBL" id="CM035427">
    <property type="protein sequence ID" value="KAH7306405.1"/>
    <property type="molecule type" value="Genomic_DNA"/>
</dbReference>
<comment type="caution">
    <text evidence="3">The sequence shown here is derived from an EMBL/GenBank/DDBJ whole genome shotgun (WGS) entry which is preliminary data.</text>
</comment>
<dbReference type="FunFam" id="1.25.40.10:FF:000158">
    <property type="entry name" value="pentatricopeptide repeat-containing protein At2g33680"/>
    <property type="match status" value="1"/>
</dbReference>
<dbReference type="InterPro" id="IPR002885">
    <property type="entry name" value="PPR_rpt"/>
</dbReference>
<dbReference type="PROSITE" id="PS51375">
    <property type="entry name" value="PPR"/>
    <property type="match status" value="3"/>
</dbReference>
<dbReference type="GO" id="GO:0048731">
    <property type="term" value="P:system development"/>
    <property type="evidence" value="ECO:0007669"/>
    <property type="project" value="UniProtKB-ARBA"/>
</dbReference>
<dbReference type="Pfam" id="PF13041">
    <property type="entry name" value="PPR_2"/>
    <property type="match status" value="3"/>
</dbReference>
<protein>
    <recommendedName>
        <fullName evidence="5">Pentatricopeptide repeat-containing protein</fullName>
    </recommendedName>
</protein>
<evidence type="ECO:0000313" key="3">
    <source>
        <dbReference type="EMBL" id="KAH7306405.1"/>
    </source>
</evidence>
<dbReference type="GO" id="GO:0003723">
    <property type="term" value="F:RNA binding"/>
    <property type="evidence" value="ECO:0007669"/>
    <property type="project" value="InterPro"/>
</dbReference>
<evidence type="ECO:0000256" key="2">
    <source>
        <dbReference type="PROSITE-ProRule" id="PRU00708"/>
    </source>
</evidence>
<dbReference type="Pfam" id="PF01535">
    <property type="entry name" value="PPR"/>
    <property type="match status" value="2"/>
</dbReference>
<dbReference type="Gene3D" id="1.25.40.10">
    <property type="entry name" value="Tetratricopeptide repeat domain"/>
    <property type="match status" value="3"/>
</dbReference>
<feature type="repeat" description="PPR" evidence="2">
    <location>
        <begin position="279"/>
        <end position="313"/>
    </location>
</feature>
<dbReference type="OrthoDB" id="1871818at2759"/>
<evidence type="ECO:0000313" key="4">
    <source>
        <dbReference type="Proteomes" id="UP000825935"/>
    </source>
</evidence>
<dbReference type="InterPro" id="IPR011990">
    <property type="entry name" value="TPR-like_helical_dom_sf"/>
</dbReference>
<reference evidence="3" key="1">
    <citation type="submission" date="2021-08" db="EMBL/GenBank/DDBJ databases">
        <title>WGS assembly of Ceratopteris richardii.</title>
        <authorList>
            <person name="Marchant D.B."/>
            <person name="Chen G."/>
            <person name="Jenkins J."/>
            <person name="Shu S."/>
            <person name="Leebens-Mack J."/>
            <person name="Grimwood J."/>
            <person name="Schmutz J."/>
            <person name="Soltis P."/>
            <person name="Soltis D."/>
            <person name="Chen Z.-H."/>
        </authorList>
    </citation>
    <scope>NUCLEOTIDE SEQUENCE</scope>
    <source>
        <strain evidence="3">Whitten #5841</strain>
        <tissue evidence="3">Leaf</tissue>
    </source>
</reference>
<proteinExistence type="predicted"/>
<dbReference type="InterPro" id="IPR046960">
    <property type="entry name" value="PPR_At4g14850-like_plant"/>
</dbReference>
<dbReference type="GO" id="GO:0009451">
    <property type="term" value="P:RNA modification"/>
    <property type="evidence" value="ECO:0007669"/>
    <property type="project" value="InterPro"/>
</dbReference>
<evidence type="ECO:0000256" key="1">
    <source>
        <dbReference type="ARBA" id="ARBA00022737"/>
    </source>
</evidence>
<evidence type="ECO:0008006" key="5">
    <source>
        <dbReference type="Google" id="ProtNLM"/>
    </source>
</evidence>
<accession>A0A8T2S2L2</accession>
<organism evidence="3 4">
    <name type="scientific">Ceratopteris richardii</name>
    <name type="common">Triangle waterfern</name>
    <dbReference type="NCBI Taxonomy" id="49495"/>
    <lineage>
        <taxon>Eukaryota</taxon>
        <taxon>Viridiplantae</taxon>
        <taxon>Streptophyta</taxon>
        <taxon>Embryophyta</taxon>
        <taxon>Tracheophyta</taxon>
        <taxon>Polypodiopsida</taxon>
        <taxon>Polypodiidae</taxon>
        <taxon>Polypodiales</taxon>
        <taxon>Pteridineae</taxon>
        <taxon>Pteridaceae</taxon>
        <taxon>Parkerioideae</taxon>
        <taxon>Ceratopteris</taxon>
    </lineage>
</organism>
<name>A0A8T2S2L2_CERRI</name>
<dbReference type="PANTHER" id="PTHR47926">
    <property type="entry name" value="PENTATRICOPEPTIDE REPEAT-CONTAINING PROTEIN"/>
    <property type="match status" value="1"/>
</dbReference>
<sequence>MQEDAFLSLNNHALLPLLKKCIRLKDVETGNRLHTLIFSKGLLKTDIVVGSALVDFHFKCGALSKAEEVFWQIRKRDVVLWTTMIGGYAEHGRAEDALQCLSQMRHDGFSPNAYTLVCSSKACARLKSANRGQEIHTEITMKGFESEVLVSNSLMSMYASCGLLDTARMIFDRLSARDVVSWTVIIDAYAEHGCAEKAIGCLEHMQLENISPNVLTLTCGVKACASTGAIEMGHRLHSNIIEGGFESSLAAMSSLVTMYVKFGMLPEAQFIFDKLGIRDAILWTALLAGYCQVGESENVFAYFDKMLQEGVRPVPGTFIILLNACNHEGLVEKGLECFQYFGKYYGLTLTMEYYSTVVDLLGRSGHVSKGLSMIEAMPWHPDYILWCTILRACCKWQNMEVARYAFEHAIRLNRKCLTAYVFMSNICANAYMHSEANGIEMLGVQNGACQNLTDKILEFEALFCLDIPNGYEPKIK</sequence>
<keyword evidence="1" id="KW-0677">Repeat</keyword>
<dbReference type="AlphaFoldDB" id="A0A8T2S2L2"/>
<dbReference type="FunFam" id="1.25.40.10:FF:000396">
    <property type="entry name" value="Pentatricopeptide repeat-containing protein At2g36730"/>
    <property type="match status" value="1"/>
</dbReference>
<dbReference type="OMA" id="NICANAY"/>
<feature type="repeat" description="PPR" evidence="2">
    <location>
        <begin position="77"/>
        <end position="111"/>
    </location>
</feature>
<feature type="repeat" description="PPR" evidence="2">
    <location>
        <begin position="178"/>
        <end position="212"/>
    </location>
</feature>
<gene>
    <name evidence="3" type="ORF">KP509_22G009800</name>
</gene>
<dbReference type="NCBIfam" id="TIGR00756">
    <property type="entry name" value="PPR"/>
    <property type="match status" value="3"/>
</dbReference>
<keyword evidence="4" id="KW-1185">Reference proteome</keyword>
<dbReference type="FunFam" id="1.25.40.10:FF:000073">
    <property type="entry name" value="Pentatricopeptide repeat-containing protein chloroplastic"/>
    <property type="match status" value="1"/>
</dbReference>